<dbReference type="RefSeq" id="WP_235703191.1">
    <property type="nucleotide sequence ID" value="NZ_JAKGBZ010000006.1"/>
</dbReference>
<evidence type="ECO:0000313" key="7">
    <source>
        <dbReference type="Proteomes" id="UP001521209"/>
    </source>
</evidence>
<dbReference type="InterPro" id="IPR036390">
    <property type="entry name" value="WH_DNA-bd_sf"/>
</dbReference>
<dbReference type="Gene3D" id="1.10.10.10">
    <property type="entry name" value="Winged helix-like DNA-binding domain superfamily/Winged helix DNA-binding domain"/>
    <property type="match status" value="1"/>
</dbReference>
<evidence type="ECO:0000259" key="5">
    <source>
        <dbReference type="PROSITE" id="PS51078"/>
    </source>
</evidence>
<evidence type="ECO:0000259" key="4">
    <source>
        <dbReference type="PROSITE" id="PS51077"/>
    </source>
</evidence>
<dbReference type="PROSITE" id="PS51077">
    <property type="entry name" value="HTH_ICLR"/>
    <property type="match status" value="1"/>
</dbReference>
<evidence type="ECO:0000256" key="1">
    <source>
        <dbReference type="ARBA" id="ARBA00023015"/>
    </source>
</evidence>
<keyword evidence="1" id="KW-0805">Transcription regulation</keyword>
<comment type="caution">
    <text evidence="6">The sequence shown here is derived from an EMBL/GenBank/DDBJ whole genome shotgun (WGS) entry which is preliminary data.</text>
</comment>
<dbReference type="Proteomes" id="UP001521209">
    <property type="component" value="Unassembled WGS sequence"/>
</dbReference>
<name>A0ABS9DWX3_9PROT</name>
<dbReference type="Pfam" id="PF01614">
    <property type="entry name" value="IclR_C"/>
    <property type="match status" value="1"/>
</dbReference>
<dbReference type="SUPFAM" id="SSF46785">
    <property type="entry name" value="Winged helix' DNA-binding domain"/>
    <property type="match status" value="1"/>
</dbReference>
<gene>
    <name evidence="6" type="ORF">L2A60_04560</name>
</gene>
<proteinExistence type="predicted"/>
<evidence type="ECO:0000256" key="2">
    <source>
        <dbReference type="ARBA" id="ARBA00023125"/>
    </source>
</evidence>
<dbReference type="PANTHER" id="PTHR30136">
    <property type="entry name" value="HELIX-TURN-HELIX TRANSCRIPTIONAL REGULATOR, ICLR FAMILY"/>
    <property type="match status" value="1"/>
</dbReference>
<keyword evidence="7" id="KW-1185">Reference proteome</keyword>
<accession>A0ABS9DWX3</accession>
<dbReference type="InterPro" id="IPR036388">
    <property type="entry name" value="WH-like_DNA-bd_sf"/>
</dbReference>
<feature type="domain" description="IclR-ED" evidence="5">
    <location>
        <begin position="66"/>
        <end position="249"/>
    </location>
</feature>
<dbReference type="SMART" id="SM00346">
    <property type="entry name" value="HTH_ICLR"/>
    <property type="match status" value="1"/>
</dbReference>
<evidence type="ECO:0000256" key="3">
    <source>
        <dbReference type="ARBA" id="ARBA00023163"/>
    </source>
</evidence>
<protein>
    <submittedName>
        <fullName evidence="6">IclR family transcriptional regulator</fullName>
    </submittedName>
</protein>
<dbReference type="Pfam" id="PF09339">
    <property type="entry name" value="HTH_IclR"/>
    <property type="match status" value="1"/>
</dbReference>
<dbReference type="PANTHER" id="PTHR30136:SF35">
    <property type="entry name" value="HTH-TYPE TRANSCRIPTIONAL REGULATOR RV1719"/>
    <property type="match status" value="1"/>
</dbReference>
<keyword evidence="2" id="KW-0238">DNA-binding</keyword>
<sequence>MDVKTAARTIDLFEAFAEHRRPLTLTELARALAIPASSCLGLVRTLAGRGYLYEIQRRNGFYPTGRLYARASIIAAHDPLLERVRPTLEALRDATAESVVFGKMKETRILYLDYVPSPQSVRYIAEAGDMRPPHANSLGKAILGAMDRADRLALLSKIDWQRFTSRTAKDLAALEADLDASRERGWYANLGESIADLGAIASPVRVGGEWFAVSVVGPLNRIEASIVRHALHLCAARDALDAVFGADGAMTLPSGPET</sequence>
<organism evidence="6 7">
    <name type="scientific">Acidiphilium iwatense</name>
    <dbReference type="NCBI Taxonomy" id="768198"/>
    <lineage>
        <taxon>Bacteria</taxon>
        <taxon>Pseudomonadati</taxon>
        <taxon>Pseudomonadota</taxon>
        <taxon>Alphaproteobacteria</taxon>
        <taxon>Acetobacterales</taxon>
        <taxon>Acidocellaceae</taxon>
        <taxon>Acidiphilium</taxon>
    </lineage>
</organism>
<dbReference type="PROSITE" id="PS51078">
    <property type="entry name" value="ICLR_ED"/>
    <property type="match status" value="1"/>
</dbReference>
<dbReference type="InterPro" id="IPR050707">
    <property type="entry name" value="HTH_MetabolicPath_Reg"/>
</dbReference>
<dbReference type="Gene3D" id="3.30.450.40">
    <property type="match status" value="1"/>
</dbReference>
<dbReference type="EMBL" id="JAKGBZ010000006">
    <property type="protein sequence ID" value="MCF3945957.1"/>
    <property type="molecule type" value="Genomic_DNA"/>
</dbReference>
<evidence type="ECO:0000313" key="6">
    <source>
        <dbReference type="EMBL" id="MCF3945957.1"/>
    </source>
</evidence>
<dbReference type="InterPro" id="IPR029016">
    <property type="entry name" value="GAF-like_dom_sf"/>
</dbReference>
<dbReference type="InterPro" id="IPR014757">
    <property type="entry name" value="Tscrpt_reg_IclR_C"/>
</dbReference>
<reference evidence="6 7" key="1">
    <citation type="submission" date="2022-01" db="EMBL/GenBank/DDBJ databases">
        <authorList>
            <person name="Won M."/>
            <person name="Kim S.-J."/>
            <person name="Kwon S.-W."/>
        </authorList>
    </citation>
    <scope>NUCLEOTIDE SEQUENCE [LARGE SCALE GENOMIC DNA]</scope>
    <source>
        <strain evidence="6 7">KCTC 23505</strain>
    </source>
</reference>
<keyword evidence="3" id="KW-0804">Transcription</keyword>
<feature type="domain" description="HTH iclR-type" evidence="4">
    <location>
        <begin position="3"/>
        <end position="66"/>
    </location>
</feature>
<dbReference type="SUPFAM" id="SSF55781">
    <property type="entry name" value="GAF domain-like"/>
    <property type="match status" value="1"/>
</dbReference>
<dbReference type="InterPro" id="IPR005471">
    <property type="entry name" value="Tscrpt_reg_IclR_N"/>
</dbReference>